<evidence type="ECO:0000256" key="6">
    <source>
        <dbReference type="ARBA" id="ARBA00022694"/>
    </source>
</evidence>
<dbReference type="EC" id="2.1.1.33" evidence="7"/>
<reference evidence="8" key="2">
    <citation type="journal article" date="2023" name="Microbiome">
        <title>Synthase-selected sorting approach identifies a beta-lactone synthase in a nudibranch symbiotic bacterium.</title>
        <authorList>
            <person name="Dzunkova M."/>
            <person name="La Clair J.J."/>
            <person name="Tyml T."/>
            <person name="Doud D."/>
            <person name="Schulz F."/>
            <person name="Piquer-Esteban S."/>
            <person name="Porcel Sanchis D."/>
            <person name="Osborn A."/>
            <person name="Robinson D."/>
            <person name="Louie K.B."/>
            <person name="Bowen B.P."/>
            <person name="Bowers R.M."/>
            <person name="Lee J."/>
            <person name="Arnau V."/>
            <person name="Diaz-Villanueva W."/>
            <person name="Stepanauskas R."/>
            <person name="Gosliner T."/>
            <person name="Date S.V."/>
            <person name="Northen T.R."/>
            <person name="Cheng J.F."/>
            <person name="Burkart M.D."/>
            <person name="Woyke T."/>
        </authorList>
    </citation>
    <scope>NUCLEOTIDE SEQUENCE</scope>
    <source>
        <strain evidence="8">Df01</strain>
    </source>
</reference>
<feature type="binding site" evidence="7">
    <location>
        <position position="60"/>
    </location>
    <ligand>
        <name>S-adenosyl-L-methionine</name>
        <dbReference type="ChEBI" id="CHEBI:59789"/>
    </ligand>
</feature>
<evidence type="ECO:0000256" key="7">
    <source>
        <dbReference type="HAMAP-Rule" id="MF_01057"/>
    </source>
</evidence>
<comment type="similarity">
    <text evidence="7">Belongs to the class I-like SAM-binding methyltransferase superfamily. TrmB family.</text>
</comment>
<accession>A0ABT7QL53</accession>
<proteinExistence type="inferred from homology"/>
<sequence length="229" mass="25580">MTHSQIPAVKGVRSYVRREGRITVAQKRALQQLWACYVTDAAADMDWPVLFGRKAPLFIEIGCGYGEALAALALAQPENNYVGFEVYTPGVGALLNKLDSAQITNARVVCADAALWLPQMIADDTLAGVYVFFPDPWPKKRHHKRRLLNPAFVALLAQKIMRGGFFHMATDWQSYADATNDYFLANACFERMSEAEAAKRLAARPHTRFAERGINEGRGTTDIIFQRIT</sequence>
<comment type="catalytic activity">
    <reaction evidence="1 7">
        <text>guanosine(46) in tRNA + S-adenosyl-L-methionine = N(7)-methylguanosine(46) in tRNA + S-adenosyl-L-homocysteine</text>
        <dbReference type="Rhea" id="RHEA:42708"/>
        <dbReference type="Rhea" id="RHEA-COMP:10188"/>
        <dbReference type="Rhea" id="RHEA-COMP:10189"/>
        <dbReference type="ChEBI" id="CHEBI:57856"/>
        <dbReference type="ChEBI" id="CHEBI:59789"/>
        <dbReference type="ChEBI" id="CHEBI:74269"/>
        <dbReference type="ChEBI" id="CHEBI:74480"/>
        <dbReference type="EC" id="2.1.1.33"/>
    </reaction>
</comment>
<comment type="caution">
    <text evidence="7">Lacks conserved residue(s) required for the propagation of feature annotation.</text>
</comment>
<dbReference type="Gene3D" id="3.40.50.150">
    <property type="entry name" value="Vaccinia Virus protein VP39"/>
    <property type="match status" value="1"/>
</dbReference>
<keyword evidence="4 7" id="KW-0808">Transferase</keyword>
<protein>
    <recommendedName>
        <fullName evidence="7">tRNA (guanine-N(7)-)-methyltransferase</fullName>
        <ecNumber evidence="7">2.1.1.33</ecNumber>
    </recommendedName>
    <alternativeName>
        <fullName evidence="7">tRNA (guanine(46)-N(7))-methyltransferase</fullName>
    </alternativeName>
    <alternativeName>
        <fullName evidence="7">tRNA(m7G46)-methyltransferase</fullName>
    </alternativeName>
</protein>
<evidence type="ECO:0000313" key="8">
    <source>
        <dbReference type="EMBL" id="MDM5147443.1"/>
    </source>
</evidence>
<evidence type="ECO:0000256" key="2">
    <source>
        <dbReference type="ARBA" id="ARBA00003015"/>
    </source>
</evidence>
<comment type="caution">
    <text evidence="8">The sequence shown here is derived from an EMBL/GenBank/DDBJ whole genome shotgun (WGS) entry which is preliminary data.</text>
</comment>
<evidence type="ECO:0000313" key="9">
    <source>
        <dbReference type="Proteomes" id="UP001168167"/>
    </source>
</evidence>
<comment type="pathway">
    <text evidence="7">tRNA modification; N(7)-methylguanine-tRNA biosynthesis.</text>
</comment>
<feature type="binding site" evidence="7">
    <location>
        <position position="112"/>
    </location>
    <ligand>
        <name>S-adenosyl-L-methionine</name>
        <dbReference type="ChEBI" id="CHEBI:59789"/>
    </ligand>
</feature>
<dbReference type="GO" id="GO:0008176">
    <property type="term" value="F:tRNA (guanine(46)-N7)-methyltransferase activity"/>
    <property type="evidence" value="ECO:0007669"/>
    <property type="project" value="UniProtKB-EC"/>
</dbReference>
<feature type="binding site" evidence="7">
    <location>
        <position position="135"/>
    </location>
    <ligand>
        <name>S-adenosyl-L-methionine</name>
        <dbReference type="ChEBI" id="CHEBI:59789"/>
    </ligand>
</feature>
<dbReference type="Pfam" id="PF02390">
    <property type="entry name" value="Methyltransf_4"/>
    <property type="match status" value="1"/>
</dbReference>
<dbReference type="InterPro" id="IPR055361">
    <property type="entry name" value="tRNA_methyltr_TrmB_bact"/>
</dbReference>
<keyword evidence="5 7" id="KW-0949">S-adenosyl-L-methionine</keyword>
<feature type="binding site" evidence="7">
    <location>
        <position position="85"/>
    </location>
    <ligand>
        <name>S-adenosyl-L-methionine</name>
        <dbReference type="ChEBI" id="CHEBI:59789"/>
    </ligand>
</feature>
<gene>
    <name evidence="7 8" type="primary">trmB</name>
    <name evidence="8" type="ORF">NQX30_03540</name>
</gene>
<dbReference type="InterPro" id="IPR029063">
    <property type="entry name" value="SAM-dependent_MTases_sf"/>
</dbReference>
<evidence type="ECO:0000256" key="5">
    <source>
        <dbReference type="ARBA" id="ARBA00022691"/>
    </source>
</evidence>
<dbReference type="InterPro" id="IPR003358">
    <property type="entry name" value="tRNA_(Gua-N-7)_MeTrfase_Trmb"/>
</dbReference>
<name>A0ABT7QL53_9GAMM</name>
<feature type="binding site" evidence="7">
    <location>
        <position position="171"/>
    </location>
    <ligand>
        <name>substrate</name>
    </ligand>
</feature>
<keyword evidence="6 7" id="KW-0819">tRNA processing</keyword>
<dbReference type="EMBL" id="JANQAO010000002">
    <property type="protein sequence ID" value="MDM5147443.1"/>
    <property type="molecule type" value="Genomic_DNA"/>
</dbReference>
<keyword evidence="3 7" id="KW-0489">Methyltransferase</keyword>
<dbReference type="PROSITE" id="PS51625">
    <property type="entry name" value="SAM_MT_TRMB"/>
    <property type="match status" value="1"/>
</dbReference>
<dbReference type="SUPFAM" id="SSF53335">
    <property type="entry name" value="S-adenosyl-L-methionine-dependent methyltransferases"/>
    <property type="match status" value="1"/>
</dbReference>
<reference evidence="8" key="1">
    <citation type="submission" date="2022-08" db="EMBL/GenBank/DDBJ databases">
        <authorList>
            <person name="Dzunkova M."/>
            <person name="La Clair J."/>
            <person name="Tyml T."/>
            <person name="Doud D."/>
            <person name="Schulz F."/>
            <person name="Piquer S."/>
            <person name="Porcel Sanchis D."/>
            <person name="Osborn A."/>
            <person name="Robinson D."/>
            <person name="Louie K.B."/>
            <person name="Bowen B.P."/>
            <person name="Bowers R."/>
            <person name="Lee J."/>
            <person name="Arnau Llombart V."/>
            <person name="Diaz Villanueva W."/>
            <person name="Gosliner T."/>
            <person name="Northen T."/>
            <person name="Cheng J.-F."/>
            <person name="Burkart M.D."/>
            <person name="Woyke T."/>
        </authorList>
    </citation>
    <scope>NUCLEOTIDE SEQUENCE</scope>
    <source>
        <strain evidence="8">Df01</strain>
    </source>
</reference>
<evidence type="ECO:0000256" key="1">
    <source>
        <dbReference type="ARBA" id="ARBA00000142"/>
    </source>
</evidence>
<dbReference type="PANTHER" id="PTHR23417">
    <property type="entry name" value="3-DEOXY-D-MANNO-OCTULOSONIC-ACID TRANSFERASE/TRNA GUANINE-N 7 - -METHYLTRANSFERASE"/>
    <property type="match status" value="1"/>
</dbReference>
<dbReference type="Proteomes" id="UP001168167">
    <property type="component" value="Unassembled WGS sequence"/>
</dbReference>
<dbReference type="PANTHER" id="PTHR23417:SF14">
    <property type="entry name" value="PENTACOTRIPEPTIDE-REPEAT REGION OF PRORP DOMAIN-CONTAINING PROTEIN"/>
    <property type="match status" value="1"/>
</dbReference>
<evidence type="ECO:0000256" key="4">
    <source>
        <dbReference type="ARBA" id="ARBA00022679"/>
    </source>
</evidence>
<feature type="binding site" evidence="7">
    <location>
        <position position="139"/>
    </location>
    <ligand>
        <name>substrate</name>
    </ligand>
</feature>
<dbReference type="HAMAP" id="MF_01057">
    <property type="entry name" value="tRNA_methyltr_TrmB"/>
    <property type="match status" value="1"/>
</dbReference>
<dbReference type="NCBIfam" id="TIGR00091">
    <property type="entry name" value="tRNA (guanosine(46)-N7)-methyltransferase TrmB"/>
    <property type="match status" value="1"/>
</dbReference>
<comment type="function">
    <text evidence="2 7">Catalyzes the formation of N(7)-methylguanine at position 46 (m7G46) in tRNA.</text>
</comment>
<keyword evidence="9" id="KW-1185">Reference proteome</keyword>
<evidence type="ECO:0000256" key="3">
    <source>
        <dbReference type="ARBA" id="ARBA00022603"/>
    </source>
</evidence>
<organism evidence="8 9">
    <name type="scientific">Candidatus Doriopsillibacter californiensis</name>
    <dbReference type="NCBI Taxonomy" id="2970740"/>
    <lineage>
        <taxon>Bacteria</taxon>
        <taxon>Pseudomonadati</taxon>
        <taxon>Pseudomonadota</taxon>
        <taxon>Gammaproteobacteria</taxon>
        <taxon>Candidatus Tethybacterales</taxon>
        <taxon>Candidatus Persebacteraceae</taxon>
        <taxon>Candidatus Doriopsillibacter</taxon>
    </lineage>
</organism>